<gene>
    <name evidence="1" type="ORF">E0L93_02720</name>
</gene>
<comment type="caution">
    <text evidence="1">The sequence shown here is derived from an EMBL/GenBank/DDBJ whole genome shotgun (WGS) entry which is preliminary data.</text>
</comment>
<dbReference type="Proteomes" id="UP000295244">
    <property type="component" value="Unassembled WGS sequence"/>
</dbReference>
<reference evidence="1 2" key="1">
    <citation type="submission" date="2019-03" db="EMBL/GenBank/DDBJ databases">
        <title>Whole genome sequence of a novel Rubrobacter taiwanensis strain, isolated from Yellowstone National Park.</title>
        <authorList>
            <person name="Freed S."/>
            <person name="Ramaley R.F."/>
            <person name="Kyndt J.A."/>
        </authorList>
    </citation>
    <scope>NUCLEOTIDE SEQUENCE [LARGE SCALE GENOMIC DNA]</scope>
    <source>
        <strain evidence="1 2">Yellowstone</strain>
    </source>
</reference>
<evidence type="ECO:0000313" key="1">
    <source>
        <dbReference type="EMBL" id="TCJ19886.1"/>
    </source>
</evidence>
<proteinExistence type="predicted"/>
<dbReference type="EMBL" id="SKBU01000006">
    <property type="protein sequence ID" value="TCJ19886.1"/>
    <property type="molecule type" value="Genomic_DNA"/>
</dbReference>
<protein>
    <submittedName>
        <fullName evidence="1">Uncharacterized protein</fullName>
    </submittedName>
</protein>
<dbReference type="AlphaFoldDB" id="A0A4R1BRE0"/>
<organism evidence="1 2">
    <name type="scientific">Rubrobacter taiwanensis</name>
    <dbReference type="NCBI Taxonomy" id="185139"/>
    <lineage>
        <taxon>Bacteria</taxon>
        <taxon>Bacillati</taxon>
        <taxon>Actinomycetota</taxon>
        <taxon>Rubrobacteria</taxon>
        <taxon>Rubrobacterales</taxon>
        <taxon>Rubrobacteraceae</taxon>
        <taxon>Rubrobacter</taxon>
    </lineage>
</organism>
<sequence length="70" mass="8284">MRCYEGDQTKQRLFLEDLYRAGSRERSRSVIYKAEAMKRRTTRRFVVTTRIDAPKDLYEFYAAAGRARTG</sequence>
<keyword evidence="2" id="KW-1185">Reference proteome</keyword>
<evidence type="ECO:0000313" key="2">
    <source>
        <dbReference type="Proteomes" id="UP000295244"/>
    </source>
</evidence>
<accession>A0A4R1BRE0</accession>
<name>A0A4R1BRE0_9ACTN</name>